<sequence length="177" mass="18655">MTAVHFIHGKESGPDGLKIQAMRAVAAELGLPAFALDYRASPDPEQRAATLLAALTPGEPVVLVGSSLGGFVAARAAEMAAALPATEAPRITGLFLLCPAFDLPGYPLDRPEQPLRGSAVQLVHGRHDDIVPLETSLRAGADWRGTVTVVEDDHPLHASVAVICNQLRHFLNSLCAD</sequence>
<dbReference type="SUPFAM" id="SSF53474">
    <property type="entry name" value="alpha/beta-Hydrolases"/>
    <property type="match status" value="1"/>
</dbReference>
<evidence type="ECO:0000313" key="2">
    <source>
        <dbReference type="Proteomes" id="UP000243900"/>
    </source>
</evidence>
<dbReference type="Gene3D" id="3.40.50.1820">
    <property type="entry name" value="alpha/beta hydrolase"/>
    <property type="match status" value="1"/>
</dbReference>
<dbReference type="GO" id="GO:0016787">
    <property type="term" value="F:hydrolase activity"/>
    <property type="evidence" value="ECO:0007669"/>
    <property type="project" value="UniProtKB-KW"/>
</dbReference>
<gene>
    <name evidence="1" type="ORF">C5O18_07065</name>
</gene>
<evidence type="ECO:0000313" key="1">
    <source>
        <dbReference type="EMBL" id="PQA38552.1"/>
    </source>
</evidence>
<dbReference type="InterPro" id="IPR008886">
    <property type="entry name" value="UPF0227/Esterase_YqiA"/>
</dbReference>
<dbReference type="OrthoDB" id="264572at2"/>
<reference evidence="2" key="1">
    <citation type="submission" date="2018-02" db="EMBL/GenBank/DDBJ databases">
        <title>Genome sequencing of Solimonas sp. HR-BB.</title>
        <authorList>
            <person name="Lee Y."/>
            <person name="Jeon C.O."/>
        </authorList>
    </citation>
    <scope>NUCLEOTIDE SEQUENCE [LARGE SCALE GENOMIC DNA]</scope>
    <source>
        <strain evidence="2">HR-E</strain>
    </source>
</reference>
<dbReference type="Pfam" id="PF05728">
    <property type="entry name" value="UPF0227"/>
    <property type="match status" value="1"/>
</dbReference>
<proteinExistence type="predicted"/>
<name>A0A2P6ART0_9GAMM</name>
<dbReference type="RefSeq" id="WP_105192716.1">
    <property type="nucleotide sequence ID" value="NZ_PTQZ01000164.1"/>
</dbReference>
<dbReference type="AlphaFoldDB" id="A0A2P6ART0"/>
<dbReference type="EMBL" id="PTQZ01000164">
    <property type="protein sequence ID" value="PQA38552.1"/>
    <property type="molecule type" value="Genomic_DNA"/>
</dbReference>
<protein>
    <submittedName>
        <fullName evidence="1">Alpha/beta hydrolase</fullName>
    </submittedName>
</protein>
<dbReference type="InterPro" id="IPR029058">
    <property type="entry name" value="AB_hydrolase_fold"/>
</dbReference>
<dbReference type="Proteomes" id="UP000243900">
    <property type="component" value="Unassembled WGS sequence"/>
</dbReference>
<keyword evidence="2" id="KW-1185">Reference proteome</keyword>
<accession>A0A2P6ART0</accession>
<organism evidence="1 2">
    <name type="scientific">Amnimonas aquatica</name>
    <dbReference type="NCBI Taxonomy" id="2094561"/>
    <lineage>
        <taxon>Bacteria</taxon>
        <taxon>Pseudomonadati</taxon>
        <taxon>Pseudomonadota</taxon>
        <taxon>Gammaproteobacteria</taxon>
        <taxon>Moraxellales</taxon>
        <taxon>Moraxellaceae</taxon>
        <taxon>Amnimonas</taxon>
    </lineage>
</organism>
<comment type="caution">
    <text evidence="1">The sequence shown here is derived from an EMBL/GenBank/DDBJ whole genome shotgun (WGS) entry which is preliminary data.</text>
</comment>
<keyword evidence="1" id="KW-0378">Hydrolase</keyword>